<keyword evidence="3" id="KW-1185">Reference proteome</keyword>
<dbReference type="AlphaFoldDB" id="A0A8H5NHG1"/>
<dbReference type="OrthoDB" id="10566489at2759"/>
<dbReference type="Proteomes" id="UP000582016">
    <property type="component" value="Unassembled WGS sequence"/>
</dbReference>
<feature type="compositionally biased region" description="Polar residues" evidence="1">
    <location>
        <begin position="35"/>
        <end position="80"/>
    </location>
</feature>
<comment type="caution">
    <text evidence="2">The sequence shown here is derived from an EMBL/GenBank/DDBJ whole genome shotgun (WGS) entry which is preliminary data.</text>
</comment>
<name>A0A8H5NHG1_9HYPO</name>
<reference evidence="2 3" key="1">
    <citation type="submission" date="2020-05" db="EMBL/GenBank/DDBJ databases">
        <title>Identification and distribution of gene clusters putatively required for synthesis of sphingolipid metabolism inhibitors in phylogenetically diverse species of the filamentous fungus Fusarium.</title>
        <authorList>
            <person name="Kim H.-S."/>
            <person name="Busman M."/>
            <person name="Brown D.W."/>
            <person name="Divon H."/>
            <person name="Uhlig S."/>
            <person name="Proctor R.H."/>
        </authorList>
    </citation>
    <scope>NUCLEOTIDE SEQUENCE [LARGE SCALE GENOMIC DNA]</scope>
    <source>
        <strain evidence="2 3">NRRL 13617</strain>
    </source>
</reference>
<organism evidence="2 3">
    <name type="scientific">Fusarium phyllophilum</name>
    <dbReference type="NCBI Taxonomy" id="47803"/>
    <lineage>
        <taxon>Eukaryota</taxon>
        <taxon>Fungi</taxon>
        <taxon>Dikarya</taxon>
        <taxon>Ascomycota</taxon>
        <taxon>Pezizomycotina</taxon>
        <taxon>Sordariomycetes</taxon>
        <taxon>Hypocreomycetidae</taxon>
        <taxon>Hypocreales</taxon>
        <taxon>Nectriaceae</taxon>
        <taxon>Fusarium</taxon>
        <taxon>Fusarium fujikuroi species complex</taxon>
    </lineage>
</organism>
<sequence>MDPSPAITQTATIREESKPNLLSYTTFYSPSWTAFEGNSSNSLDTTSPGQHPEPTQTVQRTATGGRSSEMTAYSDYSTPPTFDRPLVLETESGGK</sequence>
<accession>A0A8H5NHG1</accession>
<dbReference type="EMBL" id="JAAOAQ010000107">
    <property type="protein sequence ID" value="KAF5566751.1"/>
    <property type="molecule type" value="Genomic_DNA"/>
</dbReference>
<evidence type="ECO:0000313" key="2">
    <source>
        <dbReference type="EMBL" id="KAF5566751.1"/>
    </source>
</evidence>
<proteinExistence type="predicted"/>
<evidence type="ECO:0000313" key="3">
    <source>
        <dbReference type="Proteomes" id="UP000582016"/>
    </source>
</evidence>
<evidence type="ECO:0000256" key="1">
    <source>
        <dbReference type="SAM" id="MobiDB-lite"/>
    </source>
</evidence>
<gene>
    <name evidence="2" type="ORF">FPHYL_3693</name>
</gene>
<protein>
    <submittedName>
        <fullName evidence="2">Uncharacterized protein</fullName>
    </submittedName>
</protein>
<feature type="region of interest" description="Disordered" evidence="1">
    <location>
        <begin position="35"/>
        <end position="95"/>
    </location>
</feature>